<organism evidence="2 3">
    <name type="scientific">Nostoc cf. commune SO-36</name>
    <dbReference type="NCBI Taxonomy" id="449208"/>
    <lineage>
        <taxon>Bacteria</taxon>
        <taxon>Bacillati</taxon>
        <taxon>Cyanobacteriota</taxon>
        <taxon>Cyanophyceae</taxon>
        <taxon>Nostocales</taxon>
        <taxon>Nostocaceae</taxon>
        <taxon>Nostoc</taxon>
    </lineage>
</organism>
<dbReference type="RefSeq" id="WP_251960625.1">
    <property type="nucleotide sequence ID" value="NZ_AP025733.1"/>
</dbReference>
<reference evidence="2" key="1">
    <citation type="submission" date="2022-04" db="EMBL/GenBank/DDBJ databases">
        <title>Complete genome sequence of a cyanobacterium, Nostoc sp. SO-36, isolated in Antarctica.</title>
        <authorList>
            <person name="Kanesaki Y."/>
            <person name="Effendi D."/>
            <person name="Sakamoto T."/>
            <person name="Ohtani S."/>
            <person name="Awai K."/>
        </authorList>
    </citation>
    <scope>NUCLEOTIDE SEQUENCE</scope>
    <source>
        <strain evidence="2">SO-36</strain>
        <plasmid evidence="2">pANSO36A</plasmid>
    </source>
</reference>
<sequence length="183" mass="20951">MNKHRLLEITEYISIFAVIAGSIIAIASGKIIYVTVSIVLAILLNLIRRSQFEEQLHQRVNRNDNETYQKILNDIQSLTRLAISSHSNYEAIRHEITALSEKLDLVQTDTQSNLNDENIFRLQTQCQNLQETLNSLVYRMLSCGVLSSGDTKPVEKGIANIIIQYQQERASRKNLYQLDNDDE</sequence>
<evidence type="ECO:0000313" key="2">
    <source>
        <dbReference type="EMBL" id="BDI20723.1"/>
    </source>
</evidence>
<keyword evidence="1" id="KW-0812">Transmembrane</keyword>
<evidence type="ECO:0000256" key="1">
    <source>
        <dbReference type="SAM" id="Phobius"/>
    </source>
</evidence>
<evidence type="ECO:0000313" key="3">
    <source>
        <dbReference type="Proteomes" id="UP001055453"/>
    </source>
</evidence>
<keyword evidence="1" id="KW-1133">Transmembrane helix</keyword>
<gene>
    <name evidence="2" type="ORF">ANSO36C_65250</name>
</gene>
<proteinExistence type="predicted"/>
<feature type="transmembrane region" description="Helical" evidence="1">
    <location>
        <begin position="12"/>
        <end position="44"/>
    </location>
</feature>
<accession>A0ABM7ZBQ9</accession>
<keyword evidence="3" id="KW-1185">Reference proteome</keyword>
<protein>
    <submittedName>
        <fullName evidence="2">Uncharacterized protein</fullName>
    </submittedName>
</protein>
<name>A0ABM7ZBQ9_NOSCO</name>
<geneLocation type="plasmid" evidence="2 3">
    <name>pANSO36A</name>
</geneLocation>
<keyword evidence="1" id="KW-0472">Membrane</keyword>
<dbReference type="Proteomes" id="UP001055453">
    <property type="component" value="Plasmid pANSO36A"/>
</dbReference>
<keyword evidence="2" id="KW-0614">Plasmid</keyword>
<dbReference type="EMBL" id="AP025733">
    <property type="protein sequence ID" value="BDI20723.1"/>
    <property type="molecule type" value="Genomic_DNA"/>
</dbReference>